<dbReference type="AlphaFoldDB" id="A0A4U0WR91"/>
<feature type="signal peptide" evidence="3">
    <location>
        <begin position="1"/>
        <end position="18"/>
    </location>
</feature>
<protein>
    <recommendedName>
        <fullName evidence="4">Phosphatidylinositol N-acetylglucosaminyltransferase subunit H conserved domain-containing protein</fullName>
    </recommendedName>
</protein>
<organism evidence="5 6">
    <name type="scientific">Friedmanniomyces simplex</name>
    <dbReference type="NCBI Taxonomy" id="329884"/>
    <lineage>
        <taxon>Eukaryota</taxon>
        <taxon>Fungi</taxon>
        <taxon>Dikarya</taxon>
        <taxon>Ascomycota</taxon>
        <taxon>Pezizomycotina</taxon>
        <taxon>Dothideomycetes</taxon>
        <taxon>Dothideomycetidae</taxon>
        <taxon>Mycosphaerellales</taxon>
        <taxon>Teratosphaeriaceae</taxon>
        <taxon>Friedmanniomyces</taxon>
    </lineage>
</organism>
<dbReference type="Proteomes" id="UP000309340">
    <property type="component" value="Unassembled WGS sequence"/>
</dbReference>
<dbReference type="InterPro" id="IPR019328">
    <property type="entry name" value="PIGH-H_dom"/>
</dbReference>
<feature type="chain" id="PRO_5020719963" description="Phosphatidylinositol N-acetylglucosaminyltransferase subunit H conserved domain-containing protein" evidence="3">
    <location>
        <begin position="19"/>
        <end position="127"/>
    </location>
</feature>
<evidence type="ECO:0000259" key="4">
    <source>
        <dbReference type="Pfam" id="PF10181"/>
    </source>
</evidence>
<dbReference type="UniPathway" id="UPA00196"/>
<proteinExistence type="inferred from homology"/>
<comment type="similarity">
    <text evidence="2">Belongs to the PIGH family.</text>
</comment>
<reference evidence="5 6" key="1">
    <citation type="submission" date="2017-03" db="EMBL/GenBank/DDBJ databases">
        <title>Genomes of endolithic fungi from Antarctica.</title>
        <authorList>
            <person name="Coleine C."/>
            <person name="Masonjones S."/>
            <person name="Stajich J.E."/>
        </authorList>
    </citation>
    <scope>NUCLEOTIDE SEQUENCE [LARGE SCALE GENOMIC DNA]</scope>
    <source>
        <strain evidence="5 6">CCFEE 5184</strain>
    </source>
</reference>
<dbReference type="InterPro" id="IPR044215">
    <property type="entry name" value="PIG-H"/>
</dbReference>
<evidence type="ECO:0000256" key="1">
    <source>
        <dbReference type="ARBA" id="ARBA00004687"/>
    </source>
</evidence>
<dbReference type="PANTHER" id="PTHR15231">
    <property type="entry name" value="PHOSPHATIDYLINOSITOL N-ACETYLGLUCOSAMINYLTRANSFERASE SUBUNIT H"/>
    <property type="match status" value="1"/>
</dbReference>
<dbReference type="PANTHER" id="PTHR15231:SF1">
    <property type="entry name" value="PHOSPHATIDYLINOSITOL N-ACETYLGLUCOSAMINYLTRANSFERASE SUBUNIT H"/>
    <property type="match status" value="1"/>
</dbReference>
<evidence type="ECO:0000313" key="5">
    <source>
        <dbReference type="EMBL" id="TKA65954.1"/>
    </source>
</evidence>
<comment type="pathway">
    <text evidence="1">Glycolipid biosynthesis; glycosylphosphatidylinositol-anchor biosynthesis.</text>
</comment>
<name>A0A4U0WR91_9PEZI</name>
<dbReference type="EMBL" id="NAJQ01000691">
    <property type="protein sequence ID" value="TKA65954.1"/>
    <property type="molecule type" value="Genomic_DNA"/>
</dbReference>
<dbReference type="OrthoDB" id="6256716at2759"/>
<dbReference type="GO" id="GO:0006506">
    <property type="term" value="P:GPI anchor biosynthetic process"/>
    <property type="evidence" value="ECO:0007669"/>
    <property type="project" value="UniProtKB-UniPathway"/>
</dbReference>
<dbReference type="GO" id="GO:0000506">
    <property type="term" value="C:glycosylphosphatidylinositol-N-acetylglucosaminyltransferase (GPI-GnT) complex"/>
    <property type="evidence" value="ECO:0007669"/>
    <property type="project" value="InterPro"/>
</dbReference>
<accession>A0A4U0WR91</accession>
<feature type="domain" description="Phosphatidylinositol N-acetylglucosaminyltransferase subunit H conserved" evidence="4">
    <location>
        <begin position="37"/>
        <end position="102"/>
    </location>
</feature>
<evidence type="ECO:0000256" key="2">
    <source>
        <dbReference type="ARBA" id="ARBA00009610"/>
    </source>
</evidence>
<evidence type="ECO:0000256" key="3">
    <source>
        <dbReference type="SAM" id="SignalP"/>
    </source>
</evidence>
<comment type="caution">
    <text evidence="5">The sequence shown here is derived from an EMBL/GenBank/DDBJ whole genome shotgun (WGS) entry which is preliminary data.</text>
</comment>
<keyword evidence="6" id="KW-1185">Reference proteome</keyword>
<dbReference type="Pfam" id="PF10181">
    <property type="entry name" value="PIG-H"/>
    <property type="match status" value="1"/>
</dbReference>
<keyword evidence="3" id="KW-0732">Signal</keyword>
<evidence type="ECO:0000313" key="6">
    <source>
        <dbReference type="Proteomes" id="UP000309340"/>
    </source>
</evidence>
<gene>
    <name evidence="5" type="ORF">B0A55_10152</name>
</gene>
<dbReference type="STRING" id="329884.A0A4U0WR91"/>
<sequence>MHTLASWITTHLPWYSRALLAPAMTWLIFTKSHTEESLLVIRSLGVQTSTSSPSYLWTSSTRFIPTSSIQDIFIYEAFKGFEVRYYLSIVVEGEEDVVVVFPSVLPRRRVLEQVWRGARGCLYEPKG</sequence>